<protein>
    <submittedName>
        <fullName evidence="1">Uncharacterized protein</fullName>
    </submittedName>
</protein>
<sequence length="45" mass="5093">MCTPEAPLDSTQMREHLQAANDELDQLLKRFVEELGDDDTGADSW</sequence>
<dbReference type="Proteomes" id="UP000250028">
    <property type="component" value="Unassembled WGS sequence"/>
</dbReference>
<proteinExistence type="predicted"/>
<reference evidence="2" key="1">
    <citation type="submission" date="2016-10" db="EMBL/GenBank/DDBJ databases">
        <authorList>
            <person name="Varghese N."/>
            <person name="Submissions S."/>
        </authorList>
    </citation>
    <scope>NUCLEOTIDE SEQUENCE [LARGE SCALE GENOMIC DNA]</scope>
    <source>
        <strain evidence="2">DSM 22951</strain>
    </source>
</reference>
<gene>
    <name evidence="1" type="ORF">SAMN04489750_3836</name>
</gene>
<organism evidence="1 2">
    <name type="scientific">Branchiibius hedensis</name>
    <dbReference type="NCBI Taxonomy" id="672460"/>
    <lineage>
        <taxon>Bacteria</taxon>
        <taxon>Bacillati</taxon>
        <taxon>Actinomycetota</taxon>
        <taxon>Actinomycetes</taxon>
        <taxon>Micrococcales</taxon>
        <taxon>Dermacoccaceae</taxon>
        <taxon>Branchiibius</taxon>
    </lineage>
</organism>
<evidence type="ECO:0000313" key="2">
    <source>
        <dbReference type="Proteomes" id="UP000250028"/>
    </source>
</evidence>
<dbReference type="AlphaFoldDB" id="A0A2Y9BNW2"/>
<dbReference type="EMBL" id="UESZ01000002">
    <property type="protein sequence ID" value="SSA59031.1"/>
    <property type="molecule type" value="Genomic_DNA"/>
</dbReference>
<name>A0A2Y9BNW2_9MICO</name>
<keyword evidence="2" id="KW-1185">Reference proteome</keyword>
<evidence type="ECO:0000313" key="1">
    <source>
        <dbReference type="EMBL" id="SSA59031.1"/>
    </source>
</evidence>
<accession>A0A2Y9BNW2</accession>
<dbReference type="RefSeq" id="WP_170119962.1">
    <property type="nucleotide sequence ID" value="NZ_QGDN01000002.1"/>
</dbReference>